<dbReference type="Proteomes" id="UP000075714">
    <property type="component" value="Unassembled WGS sequence"/>
</dbReference>
<sequence length="105" mass="10073">MEHVQRCTPALVAGSRALGAAVEQAEFTAEELEEVGSAVTDQCRLGAPGGPVESMLNRLRALAAAPADRGPGGGGGASAVARATTAAVDADADTAAGPAASTSGG</sequence>
<feature type="compositionally biased region" description="Low complexity" evidence="1">
    <location>
        <begin position="78"/>
        <end position="105"/>
    </location>
</feature>
<comment type="caution">
    <text evidence="2">The sequence shown here is derived from an EMBL/GenBank/DDBJ whole genome shotgun (WGS) entry which is preliminary data.</text>
</comment>
<dbReference type="AlphaFoldDB" id="A0A150G920"/>
<protein>
    <submittedName>
        <fullName evidence="2">Uncharacterized protein</fullName>
    </submittedName>
</protein>
<feature type="region of interest" description="Disordered" evidence="1">
    <location>
        <begin position="66"/>
        <end position="105"/>
    </location>
</feature>
<dbReference type="EMBL" id="LSYV01000046">
    <property type="protein sequence ID" value="KXZ46263.1"/>
    <property type="molecule type" value="Genomic_DNA"/>
</dbReference>
<evidence type="ECO:0000313" key="2">
    <source>
        <dbReference type="EMBL" id="KXZ46263.1"/>
    </source>
</evidence>
<proteinExistence type="predicted"/>
<name>A0A150G920_GONPE</name>
<reference evidence="3" key="1">
    <citation type="journal article" date="2016" name="Nat. Commun.">
        <title>The Gonium pectorale genome demonstrates co-option of cell cycle regulation during the evolution of multicellularity.</title>
        <authorList>
            <person name="Hanschen E.R."/>
            <person name="Marriage T.N."/>
            <person name="Ferris P.J."/>
            <person name="Hamaji T."/>
            <person name="Toyoda A."/>
            <person name="Fujiyama A."/>
            <person name="Neme R."/>
            <person name="Noguchi H."/>
            <person name="Minakuchi Y."/>
            <person name="Suzuki M."/>
            <person name="Kawai-Toyooka H."/>
            <person name="Smith D.R."/>
            <person name="Sparks H."/>
            <person name="Anderson J."/>
            <person name="Bakaric R."/>
            <person name="Luria V."/>
            <person name="Karger A."/>
            <person name="Kirschner M.W."/>
            <person name="Durand P.M."/>
            <person name="Michod R.E."/>
            <person name="Nozaki H."/>
            <person name="Olson B.J."/>
        </authorList>
    </citation>
    <scope>NUCLEOTIDE SEQUENCE [LARGE SCALE GENOMIC DNA]</scope>
    <source>
        <strain evidence="3">NIES-2863</strain>
    </source>
</reference>
<evidence type="ECO:0000313" key="3">
    <source>
        <dbReference type="Proteomes" id="UP000075714"/>
    </source>
</evidence>
<evidence type="ECO:0000256" key="1">
    <source>
        <dbReference type="SAM" id="MobiDB-lite"/>
    </source>
</evidence>
<gene>
    <name evidence="2" type="ORF">GPECTOR_45g133</name>
</gene>
<accession>A0A150G920</accession>
<organism evidence="2 3">
    <name type="scientific">Gonium pectorale</name>
    <name type="common">Green alga</name>
    <dbReference type="NCBI Taxonomy" id="33097"/>
    <lineage>
        <taxon>Eukaryota</taxon>
        <taxon>Viridiplantae</taxon>
        <taxon>Chlorophyta</taxon>
        <taxon>core chlorophytes</taxon>
        <taxon>Chlorophyceae</taxon>
        <taxon>CS clade</taxon>
        <taxon>Chlamydomonadales</taxon>
        <taxon>Volvocaceae</taxon>
        <taxon>Gonium</taxon>
    </lineage>
</organism>
<keyword evidence="3" id="KW-1185">Reference proteome</keyword>